<keyword evidence="6" id="KW-0418">Kinase</keyword>
<dbReference type="InterPro" id="IPR006156">
    <property type="entry name" value="Dihydroneopterin_aldolase"/>
</dbReference>
<evidence type="ECO:0000256" key="3">
    <source>
        <dbReference type="ARBA" id="ARBA00009640"/>
    </source>
</evidence>
<evidence type="ECO:0000313" key="12">
    <source>
        <dbReference type="Proteomes" id="UP000886876"/>
    </source>
</evidence>
<keyword evidence="7" id="KW-0067">ATP-binding</keyword>
<comment type="catalytic activity">
    <reaction evidence="1">
        <text>6-hydroxymethyl-7,8-dihydropterin + ATP = (7,8-dihydropterin-6-yl)methyl diphosphate + AMP + H(+)</text>
        <dbReference type="Rhea" id="RHEA:11412"/>
        <dbReference type="ChEBI" id="CHEBI:15378"/>
        <dbReference type="ChEBI" id="CHEBI:30616"/>
        <dbReference type="ChEBI" id="CHEBI:44841"/>
        <dbReference type="ChEBI" id="CHEBI:72950"/>
        <dbReference type="ChEBI" id="CHEBI:456215"/>
        <dbReference type="EC" id="2.7.6.3"/>
    </reaction>
</comment>
<dbReference type="GO" id="GO:0046654">
    <property type="term" value="P:tetrahydrofolate biosynthetic process"/>
    <property type="evidence" value="ECO:0007669"/>
    <property type="project" value="UniProtKB-UniRule"/>
</dbReference>
<dbReference type="GO" id="GO:0005524">
    <property type="term" value="F:ATP binding"/>
    <property type="evidence" value="ECO:0007669"/>
    <property type="project" value="UniProtKB-KW"/>
</dbReference>
<keyword evidence="9" id="KW-0456">Lyase</keyword>
<dbReference type="EMBL" id="DVJS01000042">
    <property type="protein sequence ID" value="HIS96709.1"/>
    <property type="molecule type" value="Genomic_DNA"/>
</dbReference>
<dbReference type="Pfam" id="PF01288">
    <property type="entry name" value="HPPK"/>
    <property type="match status" value="1"/>
</dbReference>
<comment type="similarity">
    <text evidence="9">Belongs to the DHNA family.</text>
</comment>
<dbReference type="GO" id="GO:0016301">
    <property type="term" value="F:kinase activity"/>
    <property type="evidence" value="ECO:0007669"/>
    <property type="project" value="UniProtKB-KW"/>
</dbReference>
<evidence type="ECO:0000256" key="5">
    <source>
        <dbReference type="ARBA" id="ARBA00022741"/>
    </source>
</evidence>
<keyword evidence="5" id="KW-0547">Nucleotide-binding</keyword>
<dbReference type="EC" id="4.1.2.25" evidence="9"/>
<dbReference type="NCBIfam" id="TIGR01498">
    <property type="entry name" value="folK"/>
    <property type="match status" value="1"/>
</dbReference>
<dbReference type="PANTHER" id="PTHR43071">
    <property type="entry name" value="2-AMINO-4-HYDROXY-6-HYDROXYMETHYLDIHYDROPTERIDINE PYROPHOSPHOKINASE"/>
    <property type="match status" value="1"/>
</dbReference>
<comment type="similarity">
    <text evidence="3">In the N-terminal section; belongs to the DHNA family.</text>
</comment>
<proteinExistence type="inferred from homology"/>
<dbReference type="NCBIfam" id="TIGR00525">
    <property type="entry name" value="folB"/>
    <property type="match status" value="1"/>
</dbReference>
<dbReference type="AlphaFoldDB" id="A0A9D1G4V0"/>
<dbReference type="GO" id="GO:0046656">
    <property type="term" value="P:folic acid biosynthetic process"/>
    <property type="evidence" value="ECO:0007669"/>
    <property type="project" value="UniProtKB-UniRule"/>
</dbReference>
<dbReference type="Proteomes" id="UP000886876">
    <property type="component" value="Unassembled WGS sequence"/>
</dbReference>
<evidence type="ECO:0000313" key="11">
    <source>
        <dbReference type="EMBL" id="HIS96709.1"/>
    </source>
</evidence>
<organism evidence="11 12">
    <name type="scientific">Candidatus Scatomorpha pullistercoris</name>
    <dbReference type="NCBI Taxonomy" id="2840929"/>
    <lineage>
        <taxon>Bacteria</taxon>
        <taxon>Bacillati</taxon>
        <taxon>Bacillota</taxon>
        <taxon>Clostridia</taxon>
        <taxon>Eubacteriales</taxon>
        <taxon>Candidatus Scatomorpha</taxon>
    </lineage>
</organism>
<dbReference type="Gene3D" id="3.30.1130.10">
    <property type="match status" value="1"/>
</dbReference>
<comment type="function">
    <text evidence="9">Catalyzes the conversion of 7,8-dihydroneopterin to 6-hydroxymethyl-7,8-dihydropterin.</text>
</comment>
<comment type="pathway">
    <text evidence="9">Cofactor biosynthesis; tetrahydrofolate biosynthesis; 2-amino-4-hydroxy-6-hydroxymethyl-7,8-dihydropteridine diphosphate from 7,8-dihydroneopterin triphosphate: step 3/4.</text>
</comment>
<dbReference type="GO" id="GO:0003848">
    <property type="term" value="F:2-amino-4-hydroxy-6-hydroxymethyldihydropteridine diphosphokinase activity"/>
    <property type="evidence" value="ECO:0007669"/>
    <property type="project" value="UniProtKB-EC"/>
</dbReference>
<dbReference type="EC" id="2.7.6.3" evidence="9"/>
<protein>
    <recommendedName>
        <fullName evidence="9">Bifunctional folate synthesis protein</fullName>
    </recommendedName>
    <domain>
        <recommendedName>
            <fullName evidence="9">Dihydroneopterin aldolase</fullName>
            <shortName evidence="9">DHNA</shortName>
            <ecNumber evidence="9">4.1.2.25</ecNumber>
        </recommendedName>
        <alternativeName>
            <fullName evidence="9">7,8-dihydroneopterin aldolase</fullName>
        </alternativeName>
    </domain>
    <domain>
        <recommendedName>
            <fullName evidence="9">2-amino-4-hydroxy-6-hydroxymethyldihydropteridine pyrophosphokinase</fullName>
            <ecNumber evidence="9">2.7.6.3</ecNumber>
        </recommendedName>
        <alternativeName>
            <fullName evidence="9">6-hydroxymethyl-7,8-dihydropterin pyrophosphokinase</fullName>
            <shortName evidence="9">PPPK</shortName>
        </alternativeName>
        <alternativeName>
            <fullName evidence="9">7,8-dihydro-6-hydroxymethylpterin pyrophosphokinase</fullName>
            <shortName evidence="9">HPPK</shortName>
        </alternativeName>
    </domain>
</protein>
<dbReference type="NCBIfam" id="TIGR00526">
    <property type="entry name" value="folB_dom"/>
    <property type="match status" value="1"/>
</dbReference>
<comment type="catalytic activity">
    <reaction evidence="9">
        <text>7,8-dihydroneopterin = 6-hydroxymethyl-7,8-dihydropterin + glycolaldehyde</text>
        <dbReference type="Rhea" id="RHEA:10540"/>
        <dbReference type="ChEBI" id="CHEBI:17001"/>
        <dbReference type="ChEBI" id="CHEBI:17071"/>
        <dbReference type="ChEBI" id="CHEBI:44841"/>
        <dbReference type="EC" id="4.1.2.25"/>
    </reaction>
</comment>
<evidence type="ECO:0000256" key="2">
    <source>
        <dbReference type="ARBA" id="ARBA00005051"/>
    </source>
</evidence>
<evidence type="ECO:0000256" key="8">
    <source>
        <dbReference type="ARBA" id="ARBA00022909"/>
    </source>
</evidence>
<dbReference type="InterPro" id="IPR006157">
    <property type="entry name" value="FolB_dom"/>
</dbReference>
<dbReference type="Gene3D" id="3.30.70.560">
    <property type="entry name" value="7,8-Dihydro-6-hydroxymethylpterin-pyrophosphokinase HPPK"/>
    <property type="match status" value="1"/>
</dbReference>
<evidence type="ECO:0000256" key="1">
    <source>
        <dbReference type="ARBA" id="ARBA00000198"/>
    </source>
</evidence>
<dbReference type="InterPro" id="IPR035907">
    <property type="entry name" value="Hppk_sf"/>
</dbReference>
<dbReference type="CDD" id="cd00483">
    <property type="entry name" value="HPPK"/>
    <property type="match status" value="1"/>
</dbReference>
<reference evidence="11" key="2">
    <citation type="journal article" date="2021" name="PeerJ">
        <title>Extensive microbial diversity within the chicken gut microbiome revealed by metagenomics and culture.</title>
        <authorList>
            <person name="Gilroy R."/>
            <person name="Ravi A."/>
            <person name="Getino M."/>
            <person name="Pursley I."/>
            <person name="Horton D.L."/>
            <person name="Alikhan N.F."/>
            <person name="Baker D."/>
            <person name="Gharbi K."/>
            <person name="Hall N."/>
            <person name="Watson M."/>
            <person name="Adriaenssens E.M."/>
            <person name="Foster-Nyarko E."/>
            <person name="Jarju S."/>
            <person name="Secka A."/>
            <person name="Antonio M."/>
            <person name="Oren A."/>
            <person name="Chaudhuri R.R."/>
            <person name="La Ragione R."/>
            <person name="Hildebrand F."/>
            <person name="Pallen M.J."/>
        </authorList>
    </citation>
    <scope>NUCLEOTIDE SEQUENCE</scope>
    <source>
        <strain evidence="11">ChiHecec3B27-6122</strain>
    </source>
</reference>
<name>A0A9D1G4V0_9FIRM</name>
<dbReference type="SUPFAM" id="SSF55083">
    <property type="entry name" value="6-hydroxymethyl-7,8-dihydropterin pyrophosphokinase, HPPK"/>
    <property type="match status" value="1"/>
</dbReference>
<comment type="caution">
    <text evidence="11">The sequence shown here is derived from an EMBL/GenBank/DDBJ whole genome shotgun (WGS) entry which is preliminary data.</text>
</comment>
<feature type="domain" description="7,8-dihydro-6-hydroxymethylpterin-pyrophosphokinase" evidence="10">
    <location>
        <begin position="207"/>
        <end position="218"/>
    </location>
</feature>
<reference evidence="11" key="1">
    <citation type="submission" date="2020-10" db="EMBL/GenBank/DDBJ databases">
        <authorList>
            <person name="Gilroy R."/>
        </authorList>
    </citation>
    <scope>NUCLEOTIDE SEQUENCE</scope>
    <source>
        <strain evidence="11">ChiHecec3B27-6122</strain>
    </source>
</reference>
<keyword evidence="8 9" id="KW-0289">Folate biosynthesis</keyword>
<dbReference type="GO" id="GO:0004150">
    <property type="term" value="F:dihydroneopterin aldolase activity"/>
    <property type="evidence" value="ECO:0007669"/>
    <property type="project" value="UniProtKB-UniRule"/>
</dbReference>
<dbReference type="SUPFAM" id="SSF55620">
    <property type="entry name" value="Tetrahydrobiopterin biosynthesis enzymes-like"/>
    <property type="match status" value="1"/>
</dbReference>
<dbReference type="PROSITE" id="PS00794">
    <property type="entry name" value="HPPK"/>
    <property type="match status" value="1"/>
</dbReference>
<evidence type="ECO:0000256" key="4">
    <source>
        <dbReference type="ARBA" id="ARBA00022679"/>
    </source>
</evidence>
<sequence length="277" mass="31674">MADEIRIRGLEVWANHGVYEEEARLGQRFVVDMTLRLDTRRAGLTDELERSVDYGEVCRFVTGRLCGERYRLIEAAAERCAMAVLERWEAVEGLTLELHKPSAPIGLPFSDVSVRIERSRHRAYVALGSNLGDRRAYLDFAVEKLRALEHSRVLKVSDYLETKPYGGVEQGDFLNACLELETLLYPTELLHAMQEIEREAHRERIQHWGPRTLDLDLVFYDDAVIDSAELTVPHPDMQNRDFVLVPMAQLAPQLRHPLLGRTIKQLLDELRKGAAST</sequence>
<keyword evidence="4 11" id="KW-0808">Transferase</keyword>
<dbReference type="SMART" id="SM00905">
    <property type="entry name" value="FolB"/>
    <property type="match status" value="1"/>
</dbReference>
<dbReference type="InterPro" id="IPR000550">
    <property type="entry name" value="Hppk"/>
</dbReference>
<evidence type="ECO:0000259" key="10">
    <source>
        <dbReference type="PROSITE" id="PS00794"/>
    </source>
</evidence>
<dbReference type="Pfam" id="PF02152">
    <property type="entry name" value="FolB"/>
    <property type="match status" value="1"/>
</dbReference>
<gene>
    <name evidence="11" type="primary">folK</name>
    <name evidence="11" type="ORF">IAD42_01905</name>
</gene>
<accession>A0A9D1G4V0</accession>
<dbReference type="CDD" id="cd00534">
    <property type="entry name" value="DHNA_DHNTPE"/>
    <property type="match status" value="1"/>
</dbReference>
<dbReference type="PANTHER" id="PTHR43071:SF1">
    <property type="entry name" value="2-AMINO-4-HYDROXY-6-HYDROXYMETHYLDIHYDROPTERIDINE PYROPHOSPHOKINASE"/>
    <property type="match status" value="1"/>
</dbReference>
<comment type="pathway">
    <text evidence="2">Cofactor biosynthesis; tetrahydrofolate biosynthesis; 2-amino-4-hydroxy-6-hydroxymethyl-7,8-dihydropteridine diphosphate from 7,8-dihydroneopterin triphosphate: step 4/4.</text>
</comment>
<dbReference type="InterPro" id="IPR043133">
    <property type="entry name" value="GTP-CH-I_C/QueF"/>
</dbReference>
<evidence type="ECO:0000256" key="7">
    <source>
        <dbReference type="ARBA" id="ARBA00022840"/>
    </source>
</evidence>
<evidence type="ECO:0000256" key="6">
    <source>
        <dbReference type="ARBA" id="ARBA00022777"/>
    </source>
</evidence>
<evidence type="ECO:0000256" key="9">
    <source>
        <dbReference type="RuleBase" id="RU362079"/>
    </source>
</evidence>